<reference evidence="2 3" key="1">
    <citation type="submission" date="2019-06" db="EMBL/GenBank/DDBJ databases">
        <title>Genomic Encyclopedia of Type Strains, Phase IV (KMG-V): Genome sequencing to study the core and pangenomes of soil and plant-associated prokaryotes.</title>
        <authorList>
            <person name="Whitman W."/>
        </authorList>
    </citation>
    <scope>NUCLEOTIDE SEQUENCE [LARGE SCALE GENOMIC DNA]</scope>
    <source>
        <strain evidence="2 3">BR 11622</strain>
    </source>
</reference>
<organism evidence="2 3">
    <name type="scientific">Nitrospirillum amazonense</name>
    <dbReference type="NCBI Taxonomy" id="28077"/>
    <lineage>
        <taxon>Bacteria</taxon>
        <taxon>Pseudomonadati</taxon>
        <taxon>Pseudomonadota</taxon>
        <taxon>Alphaproteobacteria</taxon>
        <taxon>Rhodospirillales</taxon>
        <taxon>Azospirillaceae</taxon>
        <taxon>Nitrospirillum</taxon>
    </lineage>
</organism>
<accession>A0A560H8H9</accession>
<feature type="region of interest" description="Disordered" evidence="1">
    <location>
        <begin position="112"/>
        <end position="205"/>
    </location>
</feature>
<evidence type="ECO:0000256" key="1">
    <source>
        <dbReference type="SAM" id="MobiDB-lite"/>
    </source>
</evidence>
<dbReference type="Proteomes" id="UP000315751">
    <property type="component" value="Unassembled WGS sequence"/>
</dbReference>
<name>A0A560H8H9_9PROT</name>
<evidence type="ECO:0000313" key="3">
    <source>
        <dbReference type="Proteomes" id="UP000315751"/>
    </source>
</evidence>
<dbReference type="AlphaFoldDB" id="A0A560H8H9"/>
<protein>
    <submittedName>
        <fullName evidence="2">Uncharacterized protein</fullName>
    </submittedName>
</protein>
<keyword evidence="3" id="KW-1185">Reference proteome</keyword>
<gene>
    <name evidence="2" type="ORF">FBZ90_106253</name>
</gene>
<evidence type="ECO:0000313" key="2">
    <source>
        <dbReference type="EMBL" id="TWB42652.1"/>
    </source>
</evidence>
<sequence>MRGVPSGERPKVAKRSRNTANNVVLVDLCPLLRQGLNASPRRLELVSVLKRPGEPSGSTGARITGAAAPMSGLAVRVGHPVVNMVHGVMMVMVVVMMGAVSRPVMHHLRLGAARRHQRRQRQAEGQGQGSDPATAPGLAPGLSGGRRTTGGGAGQDGHDLNPSDRNSSRCFRACSEDRPKVAKKRRAAGFNKTIPGRATPPGPKR</sequence>
<feature type="compositionally biased region" description="Gly residues" evidence="1">
    <location>
        <begin position="142"/>
        <end position="155"/>
    </location>
</feature>
<proteinExistence type="predicted"/>
<dbReference type="EMBL" id="VITR01000006">
    <property type="protein sequence ID" value="TWB42652.1"/>
    <property type="molecule type" value="Genomic_DNA"/>
</dbReference>
<comment type="caution">
    <text evidence="2">The sequence shown here is derived from an EMBL/GenBank/DDBJ whole genome shotgun (WGS) entry which is preliminary data.</text>
</comment>